<dbReference type="Gene3D" id="3.40.1360.10">
    <property type="match status" value="1"/>
</dbReference>
<dbReference type="GO" id="GO:1990077">
    <property type="term" value="C:primosome complex"/>
    <property type="evidence" value="ECO:0007669"/>
    <property type="project" value="UniProtKB-KW"/>
</dbReference>
<dbReference type="EMBL" id="CP130318">
    <property type="protein sequence ID" value="WNQ13472.1"/>
    <property type="molecule type" value="Genomic_DNA"/>
</dbReference>
<feature type="domain" description="Toprim" evidence="15">
    <location>
        <begin position="262"/>
        <end position="354"/>
    </location>
</feature>
<dbReference type="SMART" id="SM00400">
    <property type="entry name" value="ZnF_CHCC"/>
    <property type="match status" value="1"/>
</dbReference>
<reference evidence="16 17" key="1">
    <citation type="submission" date="2022-02" db="EMBL/GenBank/DDBJ databases">
        <title>Paenibacillus sp. MBLB1776 Whole Genome Shotgun Sequencing.</title>
        <authorList>
            <person name="Hwang C.Y."/>
            <person name="Cho E.-S."/>
            <person name="Seo M.-J."/>
        </authorList>
    </citation>
    <scope>NUCLEOTIDE SEQUENCE [LARGE SCALE GENOMIC DNA]</scope>
    <source>
        <strain evidence="16 17">MBLB1776</strain>
    </source>
</reference>
<proteinExistence type="inferred from homology"/>
<evidence type="ECO:0000256" key="12">
    <source>
        <dbReference type="HAMAP-Rule" id="MF_00974"/>
    </source>
</evidence>
<dbReference type="FunFam" id="3.90.980.10:FF:000001">
    <property type="entry name" value="DNA primase"/>
    <property type="match status" value="1"/>
</dbReference>
<comment type="domain">
    <text evidence="12">Contains an N-terminal zinc-binding domain, a central core domain that contains the primase activity, and a C-terminal DnaB-binding domain.</text>
</comment>
<dbReference type="GO" id="GO:0003677">
    <property type="term" value="F:DNA binding"/>
    <property type="evidence" value="ECO:0007669"/>
    <property type="project" value="UniProtKB-KW"/>
</dbReference>
<comment type="subunit">
    <text evidence="12">Monomer. Interacts with DnaB.</text>
</comment>
<dbReference type="Pfam" id="PF08275">
    <property type="entry name" value="DNAG_N"/>
    <property type="match status" value="1"/>
</dbReference>
<dbReference type="GO" id="GO:0006269">
    <property type="term" value="P:DNA replication, synthesis of primer"/>
    <property type="evidence" value="ECO:0007669"/>
    <property type="project" value="UniProtKB-UniRule"/>
</dbReference>
<dbReference type="InterPro" id="IPR036185">
    <property type="entry name" value="DNA_heli_DnaB-like_N_sf"/>
</dbReference>
<dbReference type="PIRSF" id="PIRSF002811">
    <property type="entry name" value="DnaG"/>
    <property type="match status" value="1"/>
</dbReference>
<keyword evidence="5 12" id="KW-0235">DNA replication</keyword>
<evidence type="ECO:0000256" key="14">
    <source>
        <dbReference type="PIRSR" id="PIRSR002811-1"/>
    </source>
</evidence>
<dbReference type="InterPro" id="IPR006171">
    <property type="entry name" value="TOPRIM_dom"/>
</dbReference>
<keyword evidence="2 12" id="KW-0639">Primosome</keyword>
<evidence type="ECO:0000256" key="10">
    <source>
        <dbReference type="ARBA" id="ARBA00023125"/>
    </source>
</evidence>
<dbReference type="Gene3D" id="3.90.580.10">
    <property type="entry name" value="Zinc finger, CHC2-type domain"/>
    <property type="match status" value="1"/>
</dbReference>
<keyword evidence="17" id="KW-1185">Reference proteome</keyword>
<dbReference type="PANTHER" id="PTHR30313:SF2">
    <property type="entry name" value="DNA PRIMASE"/>
    <property type="match status" value="1"/>
</dbReference>
<dbReference type="RefSeq" id="WP_315607253.1">
    <property type="nucleotide sequence ID" value="NZ_CP130318.1"/>
</dbReference>
<dbReference type="InterPro" id="IPR016136">
    <property type="entry name" value="DNA_helicase_N/primase_C"/>
</dbReference>
<evidence type="ECO:0000256" key="11">
    <source>
        <dbReference type="ARBA" id="ARBA00023163"/>
    </source>
</evidence>
<evidence type="ECO:0000256" key="3">
    <source>
        <dbReference type="ARBA" id="ARBA00022679"/>
    </source>
</evidence>
<dbReference type="InterPro" id="IPR034151">
    <property type="entry name" value="TOPRIM_DnaG_bac"/>
</dbReference>
<dbReference type="EC" id="2.7.7.101" evidence="12"/>
<dbReference type="HAMAP" id="MF_00974">
    <property type="entry name" value="DNA_primase_DnaG"/>
    <property type="match status" value="1"/>
</dbReference>
<dbReference type="GO" id="GO:0000428">
    <property type="term" value="C:DNA-directed RNA polymerase complex"/>
    <property type="evidence" value="ECO:0007669"/>
    <property type="project" value="UniProtKB-KW"/>
</dbReference>
<dbReference type="GO" id="GO:0008270">
    <property type="term" value="F:zinc ion binding"/>
    <property type="evidence" value="ECO:0007669"/>
    <property type="project" value="UniProtKB-UniRule"/>
</dbReference>
<evidence type="ECO:0000256" key="8">
    <source>
        <dbReference type="ARBA" id="ARBA00022833"/>
    </source>
</evidence>
<dbReference type="PANTHER" id="PTHR30313">
    <property type="entry name" value="DNA PRIMASE"/>
    <property type="match status" value="1"/>
</dbReference>
<keyword evidence="3 12" id="KW-0808">Transferase</keyword>
<dbReference type="SMART" id="SM00493">
    <property type="entry name" value="TOPRIM"/>
    <property type="match status" value="1"/>
</dbReference>
<evidence type="ECO:0000259" key="15">
    <source>
        <dbReference type="PROSITE" id="PS50880"/>
    </source>
</evidence>
<dbReference type="InterPro" id="IPR037068">
    <property type="entry name" value="DNA_primase_core_N_sf"/>
</dbReference>
<keyword evidence="7 12" id="KW-0863">Zinc-finger</keyword>
<dbReference type="InterPro" id="IPR006295">
    <property type="entry name" value="DNA_primase_DnaG"/>
</dbReference>
<evidence type="ECO:0000256" key="6">
    <source>
        <dbReference type="ARBA" id="ARBA00022723"/>
    </source>
</evidence>
<evidence type="ECO:0000256" key="4">
    <source>
        <dbReference type="ARBA" id="ARBA00022695"/>
    </source>
</evidence>
<dbReference type="CDD" id="cd03364">
    <property type="entry name" value="TOPRIM_DnaG_primases"/>
    <property type="match status" value="1"/>
</dbReference>
<sequence length="611" mass="69817">MSYGRIPDEVIEGVLKHHDIVDVVGKYVHLTKQGQRMTGLCPFHSEKSPSFSVNPGNQLYYCFGCKASGNLIRFVMEIEGYTFPEAVMQLAEEAQLDYEWEVPDEAKSKDQQEKSILYQAYEFTAKLYHHILLNTEQGKPALEYLRSRGVTDKWIEQFQLGYAPTMWDRLVQLLEKREYPLPLMEKGGLISAKSDGTGYLDKFRDRVIFPIHDPKGRVIAFGGRLMGEGQPKYLNSPETILFNKSRSLFNYHRARPAIRKSGQVVLFEGYMDTLKAWGAGIENGVATMGTSLTEDHADFIRRHADQVIVCYDGDQAGQNAAYKSIGILNKAGIPAGIALLPDGMDPDEYIGRYGASRFRKEIIEGALTSVQYKIRYARRNFNLNNETGIRTYIETAVKIIAEVNSPLEREQYVKELAREFQEYEFETINQQLNTYRQEYLNKRDIRDNKDKSWNNVMNNGKGREKKPSLLPRYHTAEIQLLAVMMHDREVAEHVRQQLGEQFNIETHAALAAYLYAFYAQGNEPDASRYLAALQDERLESAAGQILMTDTVQGTNPQVIDDYIREIKKHPQLEAIKHKKEEMIRAERAGEIALAAQMASEILTLERQLKAL</sequence>
<dbReference type="InterPro" id="IPR036977">
    <property type="entry name" value="DNA_primase_Znf_CHC2"/>
</dbReference>
<protein>
    <recommendedName>
        <fullName evidence="12 13">DNA primase</fullName>
        <ecNumber evidence="12">2.7.7.101</ecNumber>
    </recommendedName>
</protein>
<dbReference type="GO" id="GO:0005737">
    <property type="term" value="C:cytoplasm"/>
    <property type="evidence" value="ECO:0007669"/>
    <property type="project" value="TreeGrafter"/>
</dbReference>
<comment type="function">
    <text evidence="12 13">RNA polymerase that catalyzes the synthesis of short RNA molecules used as primers for DNA polymerase during DNA replication.</text>
</comment>
<dbReference type="GO" id="GO:0005524">
    <property type="term" value="F:ATP binding"/>
    <property type="evidence" value="ECO:0007669"/>
    <property type="project" value="InterPro"/>
</dbReference>
<comment type="similarity">
    <text evidence="12 13">Belongs to the DnaG primase family.</text>
</comment>
<evidence type="ECO:0000256" key="9">
    <source>
        <dbReference type="ARBA" id="ARBA00022842"/>
    </source>
</evidence>
<gene>
    <name evidence="12 16" type="primary">dnaG</name>
    <name evidence="16" type="ORF">MJA45_10765</name>
</gene>
<dbReference type="InterPro" id="IPR013264">
    <property type="entry name" value="DNAG_N"/>
</dbReference>
<keyword evidence="6 12" id="KW-0479">Metal-binding</keyword>
<evidence type="ECO:0000256" key="13">
    <source>
        <dbReference type="PIRNR" id="PIRNR002811"/>
    </source>
</evidence>
<dbReference type="InterPro" id="IPR050219">
    <property type="entry name" value="DnaG_primase"/>
</dbReference>
<dbReference type="GO" id="GO:0003678">
    <property type="term" value="F:DNA helicase activity"/>
    <property type="evidence" value="ECO:0007669"/>
    <property type="project" value="InterPro"/>
</dbReference>
<dbReference type="GO" id="GO:0003899">
    <property type="term" value="F:DNA-directed RNA polymerase activity"/>
    <property type="evidence" value="ECO:0007669"/>
    <property type="project" value="UniProtKB-UniRule"/>
</dbReference>
<keyword evidence="4 12" id="KW-0548">Nucleotidyltransferase</keyword>
<organism evidence="16 17">
    <name type="scientific">Paenibacillus aurantius</name>
    <dbReference type="NCBI Taxonomy" id="2918900"/>
    <lineage>
        <taxon>Bacteria</taxon>
        <taxon>Bacillati</taxon>
        <taxon>Bacillota</taxon>
        <taxon>Bacilli</taxon>
        <taxon>Bacillales</taxon>
        <taxon>Paenibacillaceae</taxon>
        <taxon>Paenibacillus</taxon>
    </lineage>
</organism>
<keyword evidence="10 12" id="KW-0238">DNA-binding</keyword>
<dbReference type="Proteomes" id="UP001305702">
    <property type="component" value="Chromosome"/>
</dbReference>
<evidence type="ECO:0000256" key="1">
    <source>
        <dbReference type="ARBA" id="ARBA00022478"/>
    </source>
</evidence>
<dbReference type="InterPro" id="IPR019475">
    <property type="entry name" value="DNA_primase_DnaB-bd"/>
</dbReference>
<dbReference type="InterPro" id="IPR030846">
    <property type="entry name" value="DnaG_bac"/>
</dbReference>
<comment type="catalytic activity">
    <reaction evidence="12">
        <text>ssDNA + n NTP = ssDNA/pppN(pN)n-1 hybrid + (n-1) diphosphate.</text>
        <dbReference type="EC" id="2.7.7.101"/>
    </reaction>
</comment>
<evidence type="ECO:0000313" key="16">
    <source>
        <dbReference type="EMBL" id="WNQ13472.1"/>
    </source>
</evidence>
<keyword evidence="11 12" id="KW-0804">Transcription</keyword>
<evidence type="ECO:0000256" key="2">
    <source>
        <dbReference type="ARBA" id="ARBA00022515"/>
    </source>
</evidence>
<dbReference type="SUPFAM" id="SSF56731">
    <property type="entry name" value="DNA primase core"/>
    <property type="match status" value="1"/>
</dbReference>
<dbReference type="NCBIfam" id="TIGR01391">
    <property type="entry name" value="dnaG"/>
    <property type="match status" value="1"/>
</dbReference>
<dbReference type="Pfam" id="PF13155">
    <property type="entry name" value="Toprim_2"/>
    <property type="match status" value="1"/>
</dbReference>
<name>A0AA96LLF2_9BACL</name>
<dbReference type="InterPro" id="IPR002694">
    <property type="entry name" value="Znf_CHC2"/>
</dbReference>
<dbReference type="Pfam" id="PF10410">
    <property type="entry name" value="DnaB_bind"/>
    <property type="match status" value="1"/>
</dbReference>
<feature type="zinc finger region" description="CHC2-type" evidence="12 14">
    <location>
        <begin position="41"/>
        <end position="65"/>
    </location>
</feature>
<dbReference type="Gene3D" id="3.90.980.10">
    <property type="entry name" value="DNA primase, catalytic core, N-terminal domain"/>
    <property type="match status" value="1"/>
</dbReference>
<dbReference type="KEGG" id="paun:MJA45_10765"/>
<accession>A0AA96LLF2</accession>
<dbReference type="Gene3D" id="6.10.140.360">
    <property type="match status" value="1"/>
</dbReference>
<evidence type="ECO:0000256" key="5">
    <source>
        <dbReference type="ARBA" id="ARBA00022705"/>
    </source>
</evidence>
<keyword evidence="9" id="KW-0460">Magnesium</keyword>
<dbReference type="PROSITE" id="PS50880">
    <property type="entry name" value="TOPRIM"/>
    <property type="match status" value="1"/>
</dbReference>
<keyword evidence="8 12" id="KW-0862">Zinc</keyword>
<dbReference type="AlphaFoldDB" id="A0AA96LLF2"/>
<comment type="cofactor">
    <cofactor evidence="12 13 14">
        <name>Zn(2+)</name>
        <dbReference type="ChEBI" id="CHEBI:29105"/>
    </cofactor>
    <text evidence="12 13 14">Binds 1 zinc ion per monomer.</text>
</comment>
<keyword evidence="1 12" id="KW-0240">DNA-directed RNA polymerase</keyword>
<dbReference type="SUPFAM" id="SSF57783">
    <property type="entry name" value="Zinc beta-ribbon"/>
    <property type="match status" value="1"/>
</dbReference>
<dbReference type="Pfam" id="PF01807">
    <property type="entry name" value="Zn_ribbon_DnaG"/>
    <property type="match status" value="1"/>
</dbReference>
<dbReference type="Gene3D" id="1.10.860.10">
    <property type="entry name" value="DNAb Helicase, Chain A"/>
    <property type="match status" value="1"/>
</dbReference>
<evidence type="ECO:0000256" key="7">
    <source>
        <dbReference type="ARBA" id="ARBA00022771"/>
    </source>
</evidence>
<dbReference type="FunFam" id="3.90.580.10:FF:000001">
    <property type="entry name" value="DNA primase"/>
    <property type="match status" value="1"/>
</dbReference>
<evidence type="ECO:0000313" key="17">
    <source>
        <dbReference type="Proteomes" id="UP001305702"/>
    </source>
</evidence>
<dbReference type="SUPFAM" id="SSF48024">
    <property type="entry name" value="N-terminal domain of DnaB helicase"/>
    <property type="match status" value="1"/>
</dbReference>